<sequence>MIIALGFATVGTFLELHLVARAHVYCAGDLSAGENFAGSIWMVSRLVLFPVVSVMSALISLAFQLLARLPHLAGRMWLELLLLALTIAVSAAGPVALTLYDLATQGTPGNCVLPWWPSWLPS</sequence>
<gene>
    <name evidence="2" type="ORF">GCM10012289_75940</name>
</gene>
<organism evidence="2 3">
    <name type="scientific">Nonomuraea cavernae</name>
    <dbReference type="NCBI Taxonomy" id="2045107"/>
    <lineage>
        <taxon>Bacteria</taxon>
        <taxon>Bacillati</taxon>
        <taxon>Actinomycetota</taxon>
        <taxon>Actinomycetes</taxon>
        <taxon>Streptosporangiales</taxon>
        <taxon>Streptosporangiaceae</taxon>
        <taxon>Nonomuraea</taxon>
    </lineage>
</organism>
<dbReference type="RefSeq" id="WP_189129087.1">
    <property type="nucleotide sequence ID" value="NZ_JAIWLU010000024.1"/>
</dbReference>
<accession>A0A917ZHZ0</accession>
<protein>
    <submittedName>
        <fullName evidence="2">Uncharacterized protein</fullName>
    </submittedName>
</protein>
<dbReference type="EMBL" id="BMNH01000048">
    <property type="protein sequence ID" value="GGO83123.1"/>
    <property type="molecule type" value="Genomic_DNA"/>
</dbReference>
<proteinExistence type="predicted"/>
<evidence type="ECO:0000313" key="3">
    <source>
        <dbReference type="Proteomes" id="UP000646523"/>
    </source>
</evidence>
<dbReference type="AlphaFoldDB" id="A0A917ZHZ0"/>
<keyword evidence="1" id="KW-1133">Transmembrane helix</keyword>
<reference evidence="2" key="1">
    <citation type="journal article" date="2014" name="Int. J. Syst. Evol. Microbiol.">
        <title>Complete genome sequence of Corynebacterium casei LMG S-19264T (=DSM 44701T), isolated from a smear-ripened cheese.</title>
        <authorList>
            <consortium name="US DOE Joint Genome Institute (JGI-PGF)"/>
            <person name="Walter F."/>
            <person name="Albersmeier A."/>
            <person name="Kalinowski J."/>
            <person name="Ruckert C."/>
        </authorList>
    </citation>
    <scope>NUCLEOTIDE SEQUENCE</scope>
    <source>
        <strain evidence="2">CGMCC 4.7368</strain>
    </source>
</reference>
<keyword evidence="3" id="KW-1185">Reference proteome</keyword>
<name>A0A917ZHZ0_9ACTN</name>
<dbReference type="Proteomes" id="UP000646523">
    <property type="component" value="Unassembled WGS sequence"/>
</dbReference>
<keyword evidence="1" id="KW-0812">Transmembrane</keyword>
<comment type="caution">
    <text evidence="2">The sequence shown here is derived from an EMBL/GenBank/DDBJ whole genome shotgun (WGS) entry which is preliminary data.</text>
</comment>
<evidence type="ECO:0000313" key="2">
    <source>
        <dbReference type="EMBL" id="GGO83123.1"/>
    </source>
</evidence>
<feature type="transmembrane region" description="Helical" evidence="1">
    <location>
        <begin position="78"/>
        <end position="100"/>
    </location>
</feature>
<feature type="transmembrane region" description="Helical" evidence="1">
    <location>
        <begin position="46"/>
        <end position="66"/>
    </location>
</feature>
<evidence type="ECO:0000256" key="1">
    <source>
        <dbReference type="SAM" id="Phobius"/>
    </source>
</evidence>
<keyword evidence="1" id="KW-0472">Membrane</keyword>
<reference evidence="2" key="2">
    <citation type="submission" date="2020-09" db="EMBL/GenBank/DDBJ databases">
        <authorList>
            <person name="Sun Q."/>
            <person name="Zhou Y."/>
        </authorList>
    </citation>
    <scope>NUCLEOTIDE SEQUENCE</scope>
    <source>
        <strain evidence="2">CGMCC 4.7368</strain>
    </source>
</reference>